<organism evidence="2 3">
    <name type="scientific">Mesoplasma syrphidae</name>
    <dbReference type="NCBI Taxonomy" id="225999"/>
    <lineage>
        <taxon>Bacteria</taxon>
        <taxon>Bacillati</taxon>
        <taxon>Mycoplasmatota</taxon>
        <taxon>Mollicutes</taxon>
        <taxon>Entomoplasmatales</taxon>
        <taxon>Entomoplasmataceae</taxon>
        <taxon>Mesoplasma</taxon>
    </lineage>
</organism>
<proteinExistence type="predicted"/>
<evidence type="ECO:0000256" key="1">
    <source>
        <dbReference type="SAM" id="SignalP"/>
    </source>
</evidence>
<dbReference type="AlphaFoldDB" id="A0A2K9BMQ5"/>
<feature type="signal peptide" evidence="1">
    <location>
        <begin position="1"/>
        <end position="19"/>
    </location>
</feature>
<accession>A0A2K9BMQ5</accession>
<dbReference type="NCBIfam" id="NF045726">
    <property type="entry name" value="XXplasma_LP"/>
    <property type="match status" value="1"/>
</dbReference>
<feature type="chain" id="PRO_5014642554" description="Variable membrane protein" evidence="1">
    <location>
        <begin position="20"/>
        <end position="767"/>
    </location>
</feature>
<dbReference type="RefSeq" id="WP_101305113.1">
    <property type="nucleotide sequence ID" value="NZ_CP025257.1"/>
</dbReference>
<dbReference type="PROSITE" id="PS51257">
    <property type="entry name" value="PROKAR_LIPOPROTEIN"/>
    <property type="match status" value="1"/>
</dbReference>
<dbReference type="OrthoDB" id="392103at2"/>
<dbReference type="NCBIfam" id="NF038029">
    <property type="entry name" value="LP_plasma"/>
    <property type="match status" value="1"/>
</dbReference>
<name>A0A2K9BMQ5_9MOLU</name>
<dbReference type="InterPro" id="IPR054816">
    <property type="entry name" value="Lipoprotein_mollicutes-type_CS"/>
</dbReference>
<dbReference type="Proteomes" id="UP000233419">
    <property type="component" value="Chromosome"/>
</dbReference>
<keyword evidence="3" id="KW-1185">Reference proteome</keyword>
<evidence type="ECO:0000313" key="2">
    <source>
        <dbReference type="EMBL" id="AUF83323.1"/>
    </source>
</evidence>
<gene>
    <name evidence="2" type="ORF">CXP39_00670</name>
</gene>
<sequence length="767" mass="80410">MKKLLTLLGAVGLTATAGAAVVACGNPNKDKTVDISEFAKLVKAEANGKHESIAKAKEAIEKLDKPEGIEKTIVTEVKTSNIRVAFVASKGYKTPIPLVEKFVEKGQTQKISTDDVQTALDAKIKDKEFTDAAAAIAAAKQISLAEGLELAGEPTNSEQTITIVVKAKDGYVLKEGSETTFTAAWKVAETEVSTDSVQSALDAKVKDQEFKDAAAAIAAAKQISLAEGLELAGEPTNSEQTITIVVKAKDGYVLKEGSETTFTAAWKVAETEVSTDSVQSALDAKVKDQKFKDAAAAIAAAKQISLAEGLELAGEPTNSEQTITIVVKAKDGYVLKEGSETTFTAAWKVAETEVSTDSVQSALDAKVKDQKFKDAAAAIAAAKQISLAEGLELAGEPTNSEQTITIVVKAKDGYVLKEGSETTFTAAWKVAETEVSTDSVQSALDAKVKDQKFKDAAAAIAAAKQISLAEGLELAGEPTNSEQTITIVVKAKDGYVLKEGSETTFTAAWKVAETEVSTDSVQSALDAKVKDQKFKDAAAAIAAAKQISLAEGLELAGEPTNSEQTITIVVKAKDGYVLKEGSETTFTAAWKVAETEVSTDSVQSALDAKVKDQKFKDAAAAIAAAKQISLAEGLELAGEPTNSEQTITIVVKAKDGYVLKEGSETTFTAAWKVAETEVSTDSVQSALDAKVKDQKFKDAAAAIAAAKQISLAEGLELAGEPTNSEQTITIVVKAKDGYVLKEGSETTFTAAWKVAETEVSTDSVQSK</sequence>
<protein>
    <recommendedName>
        <fullName evidence="4">Variable membrane protein</fullName>
    </recommendedName>
</protein>
<dbReference type="KEGG" id="msyr:CXP39_00670"/>
<keyword evidence="1" id="KW-0732">Signal</keyword>
<evidence type="ECO:0000313" key="3">
    <source>
        <dbReference type="Proteomes" id="UP000233419"/>
    </source>
</evidence>
<evidence type="ECO:0008006" key="4">
    <source>
        <dbReference type="Google" id="ProtNLM"/>
    </source>
</evidence>
<dbReference type="EMBL" id="CP025257">
    <property type="protein sequence ID" value="AUF83323.1"/>
    <property type="molecule type" value="Genomic_DNA"/>
</dbReference>
<reference evidence="2 3" key="1">
    <citation type="submission" date="2017-12" db="EMBL/GenBank/DDBJ databases">
        <title>Mesoplasma syrphidae YJS, Complete Genome.</title>
        <authorList>
            <person name="Knight T.F."/>
            <person name="Citino T."/>
            <person name="Rubinstein R."/>
            <person name="Neuschaefer Z."/>
        </authorList>
    </citation>
    <scope>NUCLEOTIDE SEQUENCE [LARGE SCALE GENOMIC DNA]</scope>
    <source>
        <strain evidence="2 3">YJS</strain>
    </source>
</reference>